<evidence type="ECO:0000259" key="1">
    <source>
        <dbReference type="PROSITE" id="PS51819"/>
    </source>
</evidence>
<dbReference type="CDD" id="cd08347">
    <property type="entry name" value="PcpA_C_like"/>
    <property type="match status" value="1"/>
</dbReference>
<dbReference type="InterPro" id="IPR029068">
    <property type="entry name" value="Glyas_Bleomycin-R_OHBP_Dase"/>
</dbReference>
<comment type="caution">
    <text evidence="2">The sequence shown here is derived from an EMBL/GenBank/DDBJ whole genome shotgun (WGS) entry which is preliminary data.</text>
</comment>
<dbReference type="InterPro" id="IPR052537">
    <property type="entry name" value="Extradiol_RC_dioxygenase"/>
</dbReference>
<proteinExistence type="predicted"/>
<dbReference type="Pfam" id="PF00903">
    <property type="entry name" value="Glyoxalase"/>
    <property type="match status" value="2"/>
</dbReference>
<dbReference type="InterPro" id="IPR037523">
    <property type="entry name" value="VOC_core"/>
</dbReference>
<feature type="domain" description="VOC" evidence="1">
    <location>
        <begin position="1"/>
        <end position="121"/>
    </location>
</feature>
<feature type="domain" description="VOC" evidence="1">
    <location>
        <begin position="146"/>
        <end position="265"/>
    </location>
</feature>
<keyword evidence="3" id="KW-1185">Reference proteome</keyword>
<evidence type="ECO:0000313" key="2">
    <source>
        <dbReference type="EMBL" id="MCL1631615.1"/>
    </source>
</evidence>
<reference evidence="2 3" key="1">
    <citation type="submission" date="2022-05" db="EMBL/GenBank/DDBJ databases">
        <title>Sporolactobacillus sp nov CPB3-1, isolated from tree bark (Mangifera indica L.).</title>
        <authorList>
            <person name="Phuengjayaem S."/>
            <person name="Tanasupawat S."/>
        </authorList>
    </citation>
    <scope>NUCLEOTIDE SEQUENCE [LARGE SCALE GENOMIC DNA]</scope>
    <source>
        <strain evidence="2 3">CPB3-1</strain>
    </source>
</reference>
<dbReference type="PANTHER" id="PTHR36110:SF3">
    <property type="entry name" value="VOC DOMAIN-CONTAINING PROTEIN"/>
    <property type="match status" value="1"/>
</dbReference>
<dbReference type="InterPro" id="IPR004360">
    <property type="entry name" value="Glyas_Fos-R_dOase_dom"/>
</dbReference>
<dbReference type="EMBL" id="JAMAST010000005">
    <property type="protein sequence ID" value="MCL1631615.1"/>
    <property type="molecule type" value="Genomic_DNA"/>
</dbReference>
<organism evidence="2 3">
    <name type="scientific">Sporolactobacillus mangiferae</name>
    <dbReference type="NCBI Taxonomy" id="2940498"/>
    <lineage>
        <taxon>Bacteria</taxon>
        <taxon>Bacillati</taxon>
        <taxon>Bacillota</taxon>
        <taxon>Bacilli</taxon>
        <taxon>Bacillales</taxon>
        <taxon>Sporolactobacillaceae</taxon>
        <taxon>Sporolactobacillus</taxon>
    </lineage>
</organism>
<accession>A0ABT0MB95</accession>
<dbReference type="PROSITE" id="PS51819">
    <property type="entry name" value="VOC"/>
    <property type="match status" value="2"/>
</dbReference>
<dbReference type="Proteomes" id="UP001203004">
    <property type="component" value="Unassembled WGS sequence"/>
</dbReference>
<gene>
    <name evidence="2" type="ORF">M3N64_06590</name>
</gene>
<keyword evidence="2" id="KW-0223">Dioxygenase</keyword>
<dbReference type="PANTHER" id="PTHR36110">
    <property type="entry name" value="RING-CLEAVING DIOXYGENASE MHQE-RELATED"/>
    <property type="match status" value="1"/>
</dbReference>
<name>A0ABT0MB95_9BACL</name>
<dbReference type="SUPFAM" id="SSF54593">
    <property type="entry name" value="Glyoxalase/Bleomycin resistance protein/Dihydroxybiphenyl dioxygenase"/>
    <property type="match status" value="1"/>
</dbReference>
<protein>
    <submittedName>
        <fullName evidence="2">Ring-cleaving dioxygenase</fullName>
    </submittedName>
</protein>
<sequence length="304" mass="34024">MVTSDAKKNIAFYTQVLGMRLVKKTVNQDDLSVYHFYYADTKGTPGTTLTFFDFPNTSATRKGTNSISRVSLRVPSDQSLEFWSHRFVELDVTHHEITSLFGHKVLEFEDFDGTPLRLVSDEKDKGVAGGIPWTGGTVPVEHAILGLGPVTLTVSRPELVRAFLEKVLHLRETARENDKILFETGEGGHGAQVILQEDSVHAPELPGYGSVHHLAFRVVDRTALDEWIRVIEQTGLPNSGAVDRFYFQSLYVREYNGILFEFATDGPGFATDEDEDKLGERLALPSFLEGRRALIEKQLKPLDD</sequence>
<dbReference type="Gene3D" id="3.10.180.10">
    <property type="entry name" value="2,3-Dihydroxybiphenyl 1,2-Dioxygenase, domain 1"/>
    <property type="match status" value="2"/>
</dbReference>
<dbReference type="GO" id="GO:0051213">
    <property type="term" value="F:dioxygenase activity"/>
    <property type="evidence" value="ECO:0007669"/>
    <property type="project" value="UniProtKB-KW"/>
</dbReference>
<keyword evidence="2" id="KW-0560">Oxidoreductase</keyword>
<evidence type="ECO:0000313" key="3">
    <source>
        <dbReference type="Proteomes" id="UP001203004"/>
    </source>
</evidence>